<dbReference type="OrthoDB" id="783096at2759"/>
<reference evidence="4" key="1">
    <citation type="submission" date="2020-01" db="EMBL/GenBank/DDBJ databases">
        <authorList>
            <consortium name="DOE Joint Genome Institute"/>
            <person name="Haridas S."/>
            <person name="Albert R."/>
            <person name="Binder M."/>
            <person name="Bloem J."/>
            <person name="Labutti K."/>
            <person name="Salamov A."/>
            <person name="Andreopoulos B."/>
            <person name="Baker S.E."/>
            <person name="Barry K."/>
            <person name="Bills G."/>
            <person name="Bluhm B.H."/>
            <person name="Cannon C."/>
            <person name="Castanera R."/>
            <person name="Culley D.E."/>
            <person name="Daum C."/>
            <person name="Ezra D."/>
            <person name="Gonzalez J.B."/>
            <person name="Henrissat B."/>
            <person name="Kuo A."/>
            <person name="Liang C."/>
            <person name="Lipzen A."/>
            <person name="Lutzoni F."/>
            <person name="Magnuson J."/>
            <person name="Mondo S."/>
            <person name="Nolan M."/>
            <person name="Ohm R."/>
            <person name="Pangilinan J."/>
            <person name="Park H.-J."/>
            <person name="Ramirez L."/>
            <person name="Alfaro M."/>
            <person name="Sun H."/>
            <person name="Tritt A."/>
            <person name="Yoshinaga Y."/>
            <person name="Zwiers L.-H."/>
            <person name="Turgeon B.G."/>
            <person name="Goodwin S.B."/>
            <person name="Spatafora J.W."/>
            <person name="Crous P.W."/>
            <person name="Grigoriev I.V."/>
        </authorList>
    </citation>
    <scope>NUCLEOTIDE SEQUENCE</scope>
    <source>
        <strain evidence="4">CBS 394.84</strain>
    </source>
</reference>
<dbReference type="SUPFAM" id="SSF56300">
    <property type="entry name" value="Metallo-dependent phosphatases"/>
    <property type="match status" value="1"/>
</dbReference>
<evidence type="ECO:0000259" key="3">
    <source>
        <dbReference type="Pfam" id="PF00149"/>
    </source>
</evidence>
<organism evidence="4 5">
    <name type="scientific">Cucurbitaria berberidis CBS 394.84</name>
    <dbReference type="NCBI Taxonomy" id="1168544"/>
    <lineage>
        <taxon>Eukaryota</taxon>
        <taxon>Fungi</taxon>
        <taxon>Dikarya</taxon>
        <taxon>Ascomycota</taxon>
        <taxon>Pezizomycotina</taxon>
        <taxon>Dothideomycetes</taxon>
        <taxon>Pleosporomycetidae</taxon>
        <taxon>Pleosporales</taxon>
        <taxon>Pleosporineae</taxon>
        <taxon>Cucurbitariaceae</taxon>
        <taxon>Cucurbitaria</taxon>
    </lineage>
</organism>
<feature type="region of interest" description="Disordered" evidence="1">
    <location>
        <begin position="416"/>
        <end position="480"/>
    </location>
</feature>
<dbReference type="GO" id="GO:0016788">
    <property type="term" value="F:hydrolase activity, acting on ester bonds"/>
    <property type="evidence" value="ECO:0007669"/>
    <property type="project" value="TreeGrafter"/>
</dbReference>
<feature type="compositionally biased region" description="Low complexity" evidence="1">
    <location>
        <begin position="419"/>
        <end position="442"/>
    </location>
</feature>
<sequence length="480" mass="53273">MKRMQLLWLFASMTAGTRPLIRAKNAATNYPGIQFGGDRKLSITVFSDLHFGEPESARGRHDADFKTINTMKSVLNNEQPNLVVLNGDLTSCEWVAPENANSLVDQIVAPLVERNIPFATTWGNHDASKTCSTRLMSEHMWDMKGTNGKKLSFTTSSVPGEYGQVGTSNYLIPVYSSSDASKLEMLLWFFDSKGGRVYQPNGGDMTVANWVDDKVVSWFRQSSNEFRQQYGRVVPSLAFVHIPVHAARAFQKDGGRTGATEPGLDEELIGHQGDVCDNNDNCNYNGADTPFMKALIETEGLMAVFSGHDHGVDWCMKWSKSLPYNDPTKGNGLNLCFNRHSGYGGYTDWKRGARQIVIEQDKLGKNELETWIRLEDGDVSGHVMLNATYGVDHYPKVDKLKSFVSYLEPKPAAVFAERPSSVAKPKPKSKSTTASQTKLKSTMTTRPDVQKPKTMLTKSKSSIKPTAHPKSLDVKKSSNR</sequence>
<evidence type="ECO:0000256" key="1">
    <source>
        <dbReference type="SAM" id="MobiDB-lite"/>
    </source>
</evidence>
<gene>
    <name evidence="4" type="ORF">K460DRAFT_391758</name>
</gene>
<dbReference type="RefSeq" id="XP_040794060.1">
    <property type="nucleotide sequence ID" value="XM_040935843.1"/>
</dbReference>
<evidence type="ECO:0000313" key="5">
    <source>
        <dbReference type="Proteomes" id="UP000800039"/>
    </source>
</evidence>
<protein>
    <submittedName>
        <fullName evidence="4">Metallo-dependent phosphatase</fullName>
    </submittedName>
</protein>
<feature type="domain" description="Calcineurin-like phosphoesterase" evidence="3">
    <location>
        <begin position="42"/>
        <end position="310"/>
    </location>
</feature>
<dbReference type="Proteomes" id="UP000800039">
    <property type="component" value="Unassembled WGS sequence"/>
</dbReference>
<accession>A0A9P4LEM0</accession>
<evidence type="ECO:0000313" key="4">
    <source>
        <dbReference type="EMBL" id="KAF1851497.1"/>
    </source>
</evidence>
<dbReference type="GeneID" id="63853094"/>
<feature type="signal peptide" evidence="2">
    <location>
        <begin position="1"/>
        <end position="16"/>
    </location>
</feature>
<dbReference type="Gene3D" id="3.60.21.10">
    <property type="match status" value="1"/>
</dbReference>
<name>A0A9P4LEM0_9PLEO</name>
<dbReference type="Pfam" id="PF00149">
    <property type="entry name" value="Metallophos"/>
    <property type="match status" value="1"/>
</dbReference>
<dbReference type="PANTHER" id="PTHR32440:SF11">
    <property type="entry name" value="METALLOPHOSPHOESTERASE DOMAIN-CONTAINING PROTEIN"/>
    <property type="match status" value="1"/>
</dbReference>
<feature type="compositionally biased region" description="Basic and acidic residues" evidence="1">
    <location>
        <begin position="470"/>
        <end position="480"/>
    </location>
</feature>
<evidence type="ECO:0000256" key="2">
    <source>
        <dbReference type="SAM" id="SignalP"/>
    </source>
</evidence>
<dbReference type="InterPro" id="IPR029052">
    <property type="entry name" value="Metallo-depent_PP-like"/>
</dbReference>
<feature type="chain" id="PRO_5040245382" evidence="2">
    <location>
        <begin position="17"/>
        <end position="480"/>
    </location>
</feature>
<dbReference type="EMBL" id="ML976614">
    <property type="protein sequence ID" value="KAF1851497.1"/>
    <property type="molecule type" value="Genomic_DNA"/>
</dbReference>
<keyword evidence="5" id="KW-1185">Reference proteome</keyword>
<dbReference type="CDD" id="cd07383">
    <property type="entry name" value="MPP_Dcr2"/>
    <property type="match status" value="1"/>
</dbReference>
<dbReference type="PANTHER" id="PTHR32440">
    <property type="entry name" value="PHOSPHATASE DCR2-RELATED-RELATED"/>
    <property type="match status" value="1"/>
</dbReference>
<comment type="caution">
    <text evidence="4">The sequence shown here is derived from an EMBL/GenBank/DDBJ whole genome shotgun (WGS) entry which is preliminary data.</text>
</comment>
<dbReference type="GO" id="GO:0005737">
    <property type="term" value="C:cytoplasm"/>
    <property type="evidence" value="ECO:0007669"/>
    <property type="project" value="TreeGrafter"/>
</dbReference>
<dbReference type="InterPro" id="IPR004843">
    <property type="entry name" value="Calcineurin-like_PHP"/>
</dbReference>
<proteinExistence type="predicted"/>
<dbReference type="AlphaFoldDB" id="A0A9P4LEM0"/>
<keyword evidence="2" id="KW-0732">Signal</keyword>